<reference evidence="6" key="2">
    <citation type="submission" date="2014-03" db="EMBL/GenBank/DDBJ databases">
        <authorList>
            <person name="Ahn S.-J."/>
            <person name="Dermauw W."/>
            <person name="Wybouw N."/>
            <person name="Heckel D.G."/>
            <person name="Van Leeuwen T."/>
        </authorList>
    </citation>
    <scope>NUCLEOTIDE SEQUENCE</scope>
</reference>
<protein>
    <submittedName>
        <fullName evidence="6">UDP-glycosyltransferase 211D1</fullName>
    </submittedName>
</protein>
<feature type="signal peptide" evidence="5">
    <location>
        <begin position="1"/>
        <end position="18"/>
    </location>
</feature>
<keyword evidence="2" id="KW-0328">Glycosyltransferase</keyword>
<keyword evidence="4" id="KW-0812">Transmembrane</keyword>
<feature type="chain" id="PRO_5001523358" evidence="5">
    <location>
        <begin position="19"/>
        <end position="504"/>
    </location>
</feature>
<name>A0A023R8J3_STRMM</name>
<dbReference type="SUPFAM" id="SSF53756">
    <property type="entry name" value="UDP-Glycosyltransferase/glycogen phosphorylase"/>
    <property type="match status" value="1"/>
</dbReference>
<dbReference type="InterPro" id="IPR050271">
    <property type="entry name" value="UDP-glycosyltransferase"/>
</dbReference>
<dbReference type="GO" id="GO:0008194">
    <property type="term" value="F:UDP-glycosyltransferase activity"/>
    <property type="evidence" value="ECO:0007669"/>
    <property type="project" value="InterPro"/>
</dbReference>
<reference evidence="6" key="1">
    <citation type="journal article" date="2014" name="Insect Biochem. Mol. Biol.">
        <title>Bacterial origin of a diverse family of UDP-glycosyltransferase genes in the Tetranychus urticae genome.</title>
        <authorList>
            <person name="Ahn S.J."/>
            <person name="Dermauw W."/>
            <person name="Wybouw N."/>
            <person name="Heckel D.G."/>
            <person name="Van Leeuwen T."/>
        </authorList>
    </citation>
    <scope>NUCLEOTIDE SEQUENCE</scope>
</reference>
<dbReference type="FunFam" id="3.40.50.2000:FF:000021">
    <property type="entry name" value="UDP-glucuronosyltransferase"/>
    <property type="match status" value="1"/>
</dbReference>
<dbReference type="PANTHER" id="PTHR48043:SF159">
    <property type="entry name" value="EG:EG0003.4 PROTEIN-RELATED"/>
    <property type="match status" value="1"/>
</dbReference>
<dbReference type="EMBL" id="KJ584822">
    <property type="protein sequence ID" value="AHX56947.1"/>
    <property type="molecule type" value="mRNA"/>
</dbReference>
<comment type="similarity">
    <text evidence="1">Belongs to the UDP-glycosyltransferase family.</text>
</comment>
<evidence type="ECO:0000313" key="6">
    <source>
        <dbReference type="EMBL" id="AHX56947.1"/>
    </source>
</evidence>
<evidence type="ECO:0000256" key="1">
    <source>
        <dbReference type="ARBA" id="ARBA00009995"/>
    </source>
</evidence>
<evidence type="ECO:0000256" key="3">
    <source>
        <dbReference type="ARBA" id="ARBA00022679"/>
    </source>
</evidence>
<evidence type="ECO:0000256" key="2">
    <source>
        <dbReference type="ARBA" id="ARBA00022676"/>
    </source>
</evidence>
<evidence type="ECO:0000256" key="5">
    <source>
        <dbReference type="SAM" id="SignalP"/>
    </source>
</evidence>
<dbReference type="Pfam" id="PF00201">
    <property type="entry name" value="UDPGT"/>
    <property type="match status" value="1"/>
</dbReference>
<accession>A0A023R8J3</accession>
<dbReference type="PANTHER" id="PTHR48043">
    <property type="entry name" value="EG:EG0003.4 PROTEIN-RELATED"/>
    <property type="match status" value="1"/>
</dbReference>
<dbReference type="InterPro" id="IPR002213">
    <property type="entry name" value="UDP_glucos_trans"/>
</dbReference>
<evidence type="ECO:0000256" key="4">
    <source>
        <dbReference type="SAM" id="Phobius"/>
    </source>
</evidence>
<keyword evidence="4" id="KW-0472">Membrane</keyword>
<organism evidence="6">
    <name type="scientific">Strigamia maritima</name>
    <name type="common">European centipede</name>
    <name type="synonym">Geophilus maritimus</name>
    <dbReference type="NCBI Taxonomy" id="126957"/>
    <lineage>
        <taxon>Eukaryota</taxon>
        <taxon>Metazoa</taxon>
        <taxon>Ecdysozoa</taxon>
        <taxon>Arthropoda</taxon>
        <taxon>Myriapoda</taxon>
        <taxon>Chilopoda</taxon>
        <taxon>Pleurostigmophora</taxon>
        <taxon>Geophilomorpha</taxon>
        <taxon>Linotaeniidae</taxon>
        <taxon>Strigamia</taxon>
    </lineage>
</organism>
<sequence>MKLILPFIISFNIALALGSEILYLMPVATKSHRNVFDPLIFELAKRNHHITIVSPYASPNFEPHQNVREIRLAYNIDSQMFTQDLFSNFETRSLISGFLPLKYVLAPCCESYLQNPQVKQILKQRKHFDLVIVSNVYNDCALATAPLFGSIIIMQSATSLIPWTYSSIPQPPSFIPLNVISMQSKMNLIQRLNNAVSWIVVQIIMRYDYGSYIQGTIEKNLAENPILSEAEKKVSLILTNADPVLTSPRPSVPTIQDVGGMQCKKAKPVPKELEEFIQTAGNDGFIMFSLGSFAQSKSMPKTLVKDLLQAFSRLKQNVIWKYEEELEDLPSNVKISKWLPQRDLLGHPKIRIFITHGGMLSLQESIYNAVPLVAIPLFAEQPGNAARVVEIGIGIKLDFQNISGISMYEAINRVLDDKSYVVNMKKYSAIFNDFIENQVDKAAYWVEYVIRHKGAGHLQTGKEELNFFQYFLLDVIVFILCISYIFAYVLAKIVQLIVRKKNRK</sequence>
<keyword evidence="3 6" id="KW-0808">Transferase</keyword>
<proteinExistence type="evidence at transcript level"/>
<dbReference type="Gene3D" id="3.40.50.2000">
    <property type="entry name" value="Glycogen Phosphorylase B"/>
    <property type="match status" value="1"/>
</dbReference>
<keyword evidence="5" id="KW-0732">Signal</keyword>
<feature type="transmembrane region" description="Helical" evidence="4">
    <location>
        <begin position="467"/>
        <end position="491"/>
    </location>
</feature>
<dbReference type="CDD" id="cd03784">
    <property type="entry name" value="GT1_Gtf-like"/>
    <property type="match status" value="1"/>
</dbReference>
<dbReference type="AlphaFoldDB" id="A0A023R8J3"/>
<gene>
    <name evidence="6" type="primary">UGT211D1</name>
</gene>
<keyword evidence="4" id="KW-1133">Transmembrane helix</keyword>